<gene>
    <name evidence="2" type="ORF">AJAP_19200</name>
</gene>
<dbReference type="AlphaFoldDB" id="A0A075UUJ8"/>
<dbReference type="HOGENOM" id="CLU_2802945_0_0_11"/>
<evidence type="ECO:0000313" key="2">
    <source>
        <dbReference type="EMBL" id="AIG76703.1"/>
    </source>
</evidence>
<feature type="transmembrane region" description="Helical" evidence="1">
    <location>
        <begin position="38"/>
        <end position="59"/>
    </location>
</feature>
<accession>A0A075UUJ8</accession>
<protein>
    <submittedName>
        <fullName evidence="2">Putative membrane protein</fullName>
    </submittedName>
</protein>
<keyword evidence="1" id="KW-0472">Membrane</keyword>
<dbReference type="Proteomes" id="UP000028492">
    <property type="component" value="Chromosome"/>
</dbReference>
<keyword evidence="1" id="KW-1133">Transmembrane helix</keyword>
<evidence type="ECO:0000313" key="3">
    <source>
        <dbReference type="Proteomes" id="UP000028492"/>
    </source>
</evidence>
<sequence length="67" mass="7444">MWVWVFVGGYAVFVATLAACCLRVALSRHSTKPRRDMAYKMFRLIWGVNLLGGLATAVVKLHHAGLL</sequence>
<feature type="transmembrane region" description="Helical" evidence="1">
    <location>
        <begin position="6"/>
        <end position="26"/>
    </location>
</feature>
<keyword evidence="3" id="KW-1185">Reference proteome</keyword>
<proteinExistence type="predicted"/>
<reference evidence="2 3" key="1">
    <citation type="journal article" date="2014" name="J. Biotechnol.">
        <title>Complete genome sequence of the actinobacterium Amycolatopsis japonica MG417-CF17(T) (=DSM 44213T) producing (S,S)-N,N'-ethylenediaminedisuccinic acid.</title>
        <authorList>
            <person name="Stegmann E."/>
            <person name="Albersmeier A."/>
            <person name="Spohn M."/>
            <person name="Gert H."/>
            <person name="Weber T."/>
            <person name="Wohlleben W."/>
            <person name="Kalinowski J."/>
            <person name="Ruckert C."/>
        </authorList>
    </citation>
    <scope>NUCLEOTIDE SEQUENCE [LARGE SCALE GENOMIC DNA]</scope>
    <source>
        <strain evidence="3">MG417-CF17 (DSM 44213)</strain>
    </source>
</reference>
<dbReference type="RefSeq" id="WP_038513535.1">
    <property type="nucleotide sequence ID" value="NZ_CP008953.1"/>
</dbReference>
<keyword evidence="1" id="KW-0812">Transmembrane</keyword>
<dbReference type="KEGG" id="aja:AJAP_19200"/>
<dbReference type="EMBL" id="CP008953">
    <property type="protein sequence ID" value="AIG76703.1"/>
    <property type="molecule type" value="Genomic_DNA"/>
</dbReference>
<organism evidence="2 3">
    <name type="scientific">Amycolatopsis japonica</name>
    <dbReference type="NCBI Taxonomy" id="208439"/>
    <lineage>
        <taxon>Bacteria</taxon>
        <taxon>Bacillati</taxon>
        <taxon>Actinomycetota</taxon>
        <taxon>Actinomycetes</taxon>
        <taxon>Pseudonocardiales</taxon>
        <taxon>Pseudonocardiaceae</taxon>
        <taxon>Amycolatopsis</taxon>
        <taxon>Amycolatopsis japonica group</taxon>
    </lineage>
</organism>
<evidence type="ECO:0000256" key="1">
    <source>
        <dbReference type="SAM" id="Phobius"/>
    </source>
</evidence>
<name>A0A075UUJ8_9PSEU</name>